<evidence type="ECO:0000259" key="2">
    <source>
        <dbReference type="Pfam" id="PF00675"/>
    </source>
</evidence>
<evidence type="ECO:0000259" key="3">
    <source>
        <dbReference type="Pfam" id="PF05193"/>
    </source>
</evidence>
<feature type="domain" description="Peptidase M16 N-terminal" evidence="2">
    <location>
        <begin position="38"/>
        <end position="166"/>
    </location>
</feature>
<dbReference type="Pfam" id="PF00675">
    <property type="entry name" value="Peptidase_M16"/>
    <property type="match status" value="1"/>
</dbReference>
<organism evidence="4 5">
    <name type="scientific">Candidatus Giovannonibacteria bacterium GW2011_GWA1_44_25</name>
    <dbReference type="NCBI Taxonomy" id="1618645"/>
    <lineage>
        <taxon>Bacteria</taxon>
        <taxon>Candidatus Giovannoniibacteriota</taxon>
    </lineage>
</organism>
<dbReference type="InterPro" id="IPR011249">
    <property type="entry name" value="Metalloenz_LuxS/M16"/>
</dbReference>
<dbReference type="InterPro" id="IPR007863">
    <property type="entry name" value="Peptidase_M16_C"/>
</dbReference>
<dbReference type="Pfam" id="PF05193">
    <property type="entry name" value="Peptidase_M16_C"/>
    <property type="match status" value="1"/>
</dbReference>
<comment type="similarity">
    <text evidence="1">Belongs to the peptidase M16 family.</text>
</comment>
<evidence type="ECO:0008006" key="6">
    <source>
        <dbReference type="Google" id="ProtNLM"/>
    </source>
</evidence>
<comment type="caution">
    <text evidence="4">The sequence shown here is derived from an EMBL/GenBank/DDBJ whole genome shotgun (WGS) entry which is preliminary data.</text>
</comment>
<dbReference type="EMBL" id="LCIR01000025">
    <property type="protein sequence ID" value="KKT59016.1"/>
    <property type="molecule type" value="Genomic_DNA"/>
</dbReference>
<evidence type="ECO:0000313" key="4">
    <source>
        <dbReference type="EMBL" id="KKT59016.1"/>
    </source>
</evidence>
<evidence type="ECO:0000256" key="1">
    <source>
        <dbReference type="ARBA" id="ARBA00007261"/>
    </source>
</evidence>
<dbReference type="Proteomes" id="UP000034087">
    <property type="component" value="Unassembled WGS sequence"/>
</dbReference>
<reference evidence="4 5" key="1">
    <citation type="journal article" date="2015" name="Nature">
        <title>rRNA introns, odd ribosomes, and small enigmatic genomes across a large radiation of phyla.</title>
        <authorList>
            <person name="Brown C.T."/>
            <person name="Hug L.A."/>
            <person name="Thomas B.C."/>
            <person name="Sharon I."/>
            <person name="Castelle C.J."/>
            <person name="Singh A."/>
            <person name="Wilkins M.J."/>
            <person name="Williams K.H."/>
            <person name="Banfield J.F."/>
        </authorList>
    </citation>
    <scope>NUCLEOTIDE SEQUENCE [LARGE SCALE GENOMIC DNA]</scope>
</reference>
<dbReference type="InterPro" id="IPR011765">
    <property type="entry name" value="Pept_M16_N"/>
</dbReference>
<gene>
    <name evidence="4" type="ORF">UW53_C0025G0007</name>
</gene>
<feature type="domain" description="Peptidase M16 C-terminal" evidence="3">
    <location>
        <begin position="175"/>
        <end position="346"/>
    </location>
</feature>
<name>A0A0G1II29_9BACT</name>
<dbReference type="Gene3D" id="3.30.830.10">
    <property type="entry name" value="Metalloenzyme, LuxS/M16 peptidase-like"/>
    <property type="match status" value="2"/>
</dbReference>
<dbReference type="PANTHER" id="PTHR11851">
    <property type="entry name" value="METALLOPROTEASE"/>
    <property type="match status" value="1"/>
</dbReference>
<dbReference type="GO" id="GO:0046872">
    <property type="term" value="F:metal ion binding"/>
    <property type="evidence" value="ECO:0007669"/>
    <property type="project" value="InterPro"/>
</dbReference>
<dbReference type="PANTHER" id="PTHR11851:SF49">
    <property type="entry name" value="MITOCHONDRIAL-PROCESSING PEPTIDASE SUBUNIT ALPHA"/>
    <property type="match status" value="1"/>
</dbReference>
<accession>A0A0G1II29</accession>
<sequence length="425" mass="48240">MYTFQNFGVEFEKRTLKNGSSLFLFRKSGAPLYIRASVNAGTRWNNIPGTAHFVEHMIIAGSKKFPSKNLLVEEIEKVGGEISASTNFDTISVNAQVAEKNDLSIAIDILNEMLRNSLFDPSVIENERGAILSELRSKKSNPNRYVFDLFSSLVFQNTYMKYPTLGNEESNRQIDISAIKNFYSDYFSPERITYIACGDIEIDKLENSLENSIKFNTSIRNSLPPIPETIRERRIDVEYFENKETHFKFGFRADTLLLKEKVALFIIGDLLAVGRASILATELRYKRGLVYTVYGSTQFFSGVGSLSISTSCSEEKTQQTIDIICEELDKIYKNGINEESLNFSKRKILKSKFIEMQTASSWVNVNDQYLNNLAVEKSNIIDLMNIVENITSQEVNQIFRKYIKPGSSYLAVCGKNSADSLNLKH</sequence>
<proteinExistence type="inferred from homology"/>
<protein>
    <recommendedName>
        <fullName evidence="6">Peptidase M16 domain protein</fullName>
    </recommendedName>
</protein>
<dbReference type="AlphaFoldDB" id="A0A0G1II29"/>
<dbReference type="InterPro" id="IPR050361">
    <property type="entry name" value="MPP/UQCRC_Complex"/>
</dbReference>
<evidence type="ECO:0000313" key="5">
    <source>
        <dbReference type="Proteomes" id="UP000034087"/>
    </source>
</evidence>
<dbReference type="SUPFAM" id="SSF63411">
    <property type="entry name" value="LuxS/MPP-like metallohydrolase"/>
    <property type="match status" value="2"/>
</dbReference>